<name>A0A8K1W7E7_9VIRU</name>
<proteinExistence type="predicted"/>
<protein>
    <submittedName>
        <fullName evidence="2">Uncharacterized protein</fullName>
    </submittedName>
</protein>
<organism evidence="2">
    <name type="scientific">Megavirus baoshan</name>
    <dbReference type="NCBI Taxonomy" id="2496520"/>
    <lineage>
        <taxon>Viruses</taxon>
        <taxon>Varidnaviria</taxon>
        <taxon>Bamfordvirae</taxon>
        <taxon>Nucleocytoviricota</taxon>
        <taxon>Megaviricetes</taxon>
        <taxon>Imitervirales</taxon>
        <taxon>Mimiviridae</taxon>
        <taxon>Megamimivirinae</taxon>
        <taxon>Megavirus</taxon>
        <taxon>Megavirus baoshanense</taxon>
    </lineage>
</organism>
<gene>
    <name evidence="2" type="ORF">Mb0836</name>
</gene>
<evidence type="ECO:0000313" key="2">
    <source>
        <dbReference type="EMBL" id="UFX99868.1"/>
    </source>
</evidence>
<keyword evidence="1" id="KW-0812">Transmembrane</keyword>
<keyword evidence="1" id="KW-0472">Membrane</keyword>
<reference evidence="2" key="1">
    <citation type="submission" date="2018-03" db="EMBL/GenBank/DDBJ databases">
        <title>Draft genome sequences of Megaviruse, new member of the family Mimiviridae isolated from water in Shanghai, China.</title>
        <authorList>
            <person name="Xia Y."/>
        </authorList>
    </citation>
    <scope>NUCLEOTIDE SEQUENCE</scope>
    <source>
        <strain evidence="2">SH</strain>
    </source>
</reference>
<evidence type="ECO:0000256" key="1">
    <source>
        <dbReference type="SAM" id="Phobius"/>
    </source>
</evidence>
<sequence>MSCNISRDNNMTMRRDSMAPLDTAYDSSNLMKDFQNKISNGNIHMNQNTGNNINDGIANLIDSNKLPYQSEEKIDMNVEKIMGEYYDRDYDVQKQLDRDIVGDQYKYPNVSTMQNGVEFPLNRSQYYSPEMHGSELLEGYSNVGSCMDPWRLILLIILIAALIYGLYWLYTNNKTNNFDF</sequence>
<keyword evidence="1" id="KW-1133">Transmembrane helix</keyword>
<feature type="transmembrane region" description="Helical" evidence="1">
    <location>
        <begin position="152"/>
        <end position="170"/>
    </location>
</feature>
<accession>A0A8K1W7E7</accession>
<dbReference type="EMBL" id="MH046811">
    <property type="protein sequence ID" value="UFX99868.1"/>
    <property type="molecule type" value="Genomic_DNA"/>
</dbReference>